<evidence type="ECO:0000313" key="3">
    <source>
        <dbReference type="Proteomes" id="UP000053477"/>
    </source>
</evidence>
<dbReference type="Proteomes" id="UP000053477">
    <property type="component" value="Unassembled WGS sequence"/>
</dbReference>
<evidence type="ECO:0000256" key="1">
    <source>
        <dbReference type="SAM" id="MobiDB-lite"/>
    </source>
</evidence>
<dbReference type="AlphaFoldDB" id="A0A0H2S1K4"/>
<dbReference type="InParanoid" id="A0A0H2S1K4"/>
<reference evidence="2 3" key="1">
    <citation type="submission" date="2015-04" db="EMBL/GenBank/DDBJ databases">
        <title>Complete genome sequence of Schizopora paradoxa KUC8140, a cosmopolitan wood degrader in East Asia.</title>
        <authorList>
            <consortium name="DOE Joint Genome Institute"/>
            <person name="Min B."/>
            <person name="Park H."/>
            <person name="Jang Y."/>
            <person name="Kim J.-J."/>
            <person name="Kim K.H."/>
            <person name="Pangilinan J."/>
            <person name="Lipzen A."/>
            <person name="Riley R."/>
            <person name="Grigoriev I.V."/>
            <person name="Spatafora J.W."/>
            <person name="Choi I.-G."/>
        </authorList>
    </citation>
    <scope>NUCLEOTIDE SEQUENCE [LARGE SCALE GENOMIC DNA]</scope>
    <source>
        <strain evidence="2 3">KUC8140</strain>
    </source>
</reference>
<protein>
    <submittedName>
        <fullName evidence="2">Uncharacterized protein</fullName>
    </submittedName>
</protein>
<gene>
    <name evidence="2" type="ORF">SCHPADRAFT_132870</name>
</gene>
<sequence>MFKPTTLIRQSEASGRKSGSIRTRLENAETHIGAIPNHGGGLVKNHSGGILTLFREIDDRRKNMRHGSRLDAMLKDLARIDGNLDATHPDCDMYDVFEQYSTQIGCLFKYIEYSEKHKKSQLRLFCNNSINAGDEQSQINDACRLISRIEVSLLELRARNSETASVQVQNYSQKLRTGQRAQTARDLGGYTRPLAIDLCTP</sequence>
<feature type="region of interest" description="Disordered" evidence="1">
    <location>
        <begin position="1"/>
        <end position="21"/>
    </location>
</feature>
<evidence type="ECO:0000313" key="2">
    <source>
        <dbReference type="EMBL" id="KLO18210.1"/>
    </source>
</evidence>
<proteinExistence type="predicted"/>
<dbReference type="EMBL" id="KQ085897">
    <property type="protein sequence ID" value="KLO18210.1"/>
    <property type="molecule type" value="Genomic_DNA"/>
</dbReference>
<keyword evidence="3" id="KW-1185">Reference proteome</keyword>
<name>A0A0H2S1K4_9AGAM</name>
<accession>A0A0H2S1K4</accession>
<organism evidence="2 3">
    <name type="scientific">Schizopora paradoxa</name>
    <dbReference type="NCBI Taxonomy" id="27342"/>
    <lineage>
        <taxon>Eukaryota</taxon>
        <taxon>Fungi</taxon>
        <taxon>Dikarya</taxon>
        <taxon>Basidiomycota</taxon>
        <taxon>Agaricomycotina</taxon>
        <taxon>Agaricomycetes</taxon>
        <taxon>Hymenochaetales</taxon>
        <taxon>Schizoporaceae</taxon>
        <taxon>Schizopora</taxon>
    </lineage>
</organism>